<dbReference type="PROSITE" id="PS00211">
    <property type="entry name" value="ABC_TRANSPORTER_1"/>
    <property type="match status" value="1"/>
</dbReference>
<dbReference type="Proteomes" id="UP000479132">
    <property type="component" value="Unassembled WGS sequence"/>
</dbReference>
<dbReference type="EMBL" id="JAALLS010000020">
    <property type="protein sequence ID" value="NGP89455.1"/>
    <property type="molecule type" value="Genomic_DNA"/>
</dbReference>
<dbReference type="GO" id="GO:0098796">
    <property type="term" value="C:membrane protein complex"/>
    <property type="evidence" value="ECO:0007669"/>
    <property type="project" value="UniProtKB-ARBA"/>
</dbReference>
<dbReference type="Gene3D" id="3.40.50.300">
    <property type="entry name" value="P-loop containing nucleotide triphosphate hydrolases"/>
    <property type="match status" value="1"/>
</dbReference>
<proteinExistence type="inferred from homology"/>
<dbReference type="AlphaFoldDB" id="A0A6M1T7R9"/>
<keyword evidence="1" id="KW-0813">Transport</keyword>
<dbReference type="Pfam" id="PF00005">
    <property type="entry name" value="ABC_tran"/>
    <property type="match status" value="1"/>
</dbReference>
<reference evidence="6 7" key="1">
    <citation type="submission" date="2020-02" db="EMBL/GenBank/DDBJ databases">
        <title>Aliifodinibius halophilus 2W32, complete genome.</title>
        <authorList>
            <person name="Li Y."/>
            <person name="Wu S."/>
        </authorList>
    </citation>
    <scope>NUCLEOTIDE SEQUENCE [LARGE SCALE GENOMIC DNA]</scope>
    <source>
        <strain evidence="6 7">2W32</strain>
    </source>
</reference>
<dbReference type="PANTHER" id="PTHR24220:SF86">
    <property type="entry name" value="ABC TRANSPORTER ABCH.1"/>
    <property type="match status" value="1"/>
</dbReference>
<organism evidence="6 7">
    <name type="scientific">Fodinibius halophilus</name>
    <dbReference type="NCBI Taxonomy" id="1736908"/>
    <lineage>
        <taxon>Bacteria</taxon>
        <taxon>Pseudomonadati</taxon>
        <taxon>Balneolota</taxon>
        <taxon>Balneolia</taxon>
        <taxon>Balneolales</taxon>
        <taxon>Balneolaceae</taxon>
        <taxon>Fodinibius</taxon>
    </lineage>
</organism>
<dbReference type="InterPro" id="IPR017871">
    <property type="entry name" value="ABC_transporter-like_CS"/>
</dbReference>
<dbReference type="InterPro" id="IPR017911">
    <property type="entry name" value="MacB-like_ATP-bd"/>
</dbReference>
<evidence type="ECO:0000256" key="1">
    <source>
        <dbReference type="ARBA" id="ARBA00022448"/>
    </source>
</evidence>
<evidence type="ECO:0000313" key="7">
    <source>
        <dbReference type="Proteomes" id="UP000479132"/>
    </source>
</evidence>
<name>A0A6M1T7R9_9BACT</name>
<gene>
    <name evidence="6" type="ORF">G3569_13940</name>
</gene>
<keyword evidence="3 6" id="KW-0067">ATP-binding</keyword>
<protein>
    <submittedName>
        <fullName evidence="6">ABC transporter ATP-binding protein</fullName>
    </submittedName>
</protein>
<dbReference type="PROSITE" id="PS50893">
    <property type="entry name" value="ABC_TRANSPORTER_2"/>
    <property type="match status" value="1"/>
</dbReference>
<dbReference type="GO" id="GO:0016887">
    <property type="term" value="F:ATP hydrolysis activity"/>
    <property type="evidence" value="ECO:0007669"/>
    <property type="project" value="InterPro"/>
</dbReference>
<dbReference type="InterPro" id="IPR027417">
    <property type="entry name" value="P-loop_NTPase"/>
</dbReference>
<dbReference type="PANTHER" id="PTHR24220">
    <property type="entry name" value="IMPORT ATP-BINDING PROTEIN"/>
    <property type="match status" value="1"/>
</dbReference>
<evidence type="ECO:0000313" key="6">
    <source>
        <dbReference type="EMBL" id="NGP89455.1"/>
    </source>
</evidence>
<sequence length="233" mass="25444">MAVIETKGLTKVYNKDQVPVHALNGVDLKIEKREFTAIVGPSGSGKTTLLNIIGGLDSPTDGTAIVQGTDLSTLSDSELINFRLQHIGFVFQAYNLIPVLTAIENVAFVMQMQGRPQKECNKKSRTLLEEVGLADKINKRPSALSGGQQQRVAVARALSSNPDFVLADEPTANLDSVSTADLLDMMADLNEKENMTFVFSTHDQRVIDRARRVVTLVDGKIAKDDVREEHPNA</sequence>
<dbReference type="CDD" id="cd03255">
    <property type="entry name" value="ABC_MJ0796_LolCDE_FtsE"/>
    <property type="match status" value="1"/>
</dbReference>
<dbReference type="FunFam" id="3.40.50.300:FF:000032">
    <property type="entry name" value="Export ABC transporter ATP-binding protein"/>
    <property type="match status" value="1"/>
</dbReference>
<dbReference type="GO" id="GO:0005886">
    <property type="term" value="C:plasma membrane"/>
    <property type="evidence" value="ECO:0007669"/>
    <property type="project" value="TreeGrafter"/>
</dbReference>
<dbReference type="GO" id="GO:0022857">
    <property type="term" value="F:transmembrane transporter activity"/>
    <property type="evidence" value="ECO:0007669"/>
    <property type="project" value="UniProtKB-ARBA"/>
</dbReference>
<dbReference type="InterPro" id="IPR003593">
    <property type="entry name" value="AAA+_ATPase"/>
</dbReference>
<dbReference type="SMART" id="SM00382">
    <property type="entry name" value="AAA"/>
    <property type="match status" value="1"/>
</dbReference>
<evidence type="ECO:0000256" key="4">
    <source>
        <dbReference type="ARBA" id="ARBA00038388"/>
    </source>
</evidence>
<dbReference type="InterPro" id="IPR003439">
    <property type="entry name" value="ABC_transporter-like_ATP-bd"/>
</dbReference>
<keyword evidence="2" id="KW-0547">Nucleotide-binding</keyword>
<dbReference type="RefSeq" id="WP_165270224.1">
    <property type="nucleotide sequence ID" value="NZ_JAALLS010000020.1"/>
</dbReference>
<evidence type="ECO:0000256" key="3">
    <source>
        <dbReference type="ARBA" id="ARBA00022840"/>
    </source>
</evidence>
<dbReference type="SUPFAM" id="SSF52540">
    <property type="entry name" value="P-loop containing nucleoside triphosphate hydrolases"/>
    <property type="match status" value="1"/>
</dbReference>
<keyword evidence="7" id="KW-1185">Reference proteome</keyword>
<dbReference type="GO" id="GO:0005524">
    <property type="term" value="F:ATP binding"/>
    <property type="evidence" value="ECO:0007669"/>
    <property type="project" value="UniProtKB-KW"/>
</dbReference>
<dbReference type="InterPro" id="IPR015854">
    <property type="entry name" value="ABC_transpr_LolD-like"/>
</dbReference>
<evidence type="ECO:0000259" key="5">
    <source>
        <dbReference type="PROSITE" id="PS50893"/>
    </source>
</evidence>
<evidence type="ECO:0000256" key="2">
    <source>
        <dbReference type="ARBA" id="ARBA00022741"/>
    </source>
</evidence>
<comment type="caution">
    <text evidence="6">The sequence shown here is derived from an EMBL/GenBank/DDBJ whole genome shotgun (WGS) entry which is preliminary data.</text>
</comment>
<accession>A0A6M1T7R9</accession>
<feature type="domain" description="ABC transporter" evidence="5">
    <location>
        <begin position="4"/>
        <end position="233"/>
    </location>
</feature>
<comment type="similarity">
    <text evidence="4">Belongs to the ABC transporter superfamily. Macrolide exporter (TC 3.A.1.122) family.</text>
</comment>